<name>A0A1D3TS13_9FIRM</name>
<dbReference type="AlphaFoldDB" id="A0A1D3TS13"/>
<dbReference type="GO" id="GO:0008270">
    <property type="term" value="F:zinc ion binding"/>
    <property type="evidence" value="ECO:0007669"/>
    <property type="project" value="InterPro"/>
</dbReference>
<comment type="similarity">
    <text evidence="1">Belongs to the beta-class carbonic anhydrase family.</text>
</comment>
<evidence type="ECO:0000256" key="2">
    <source>
        <dbReference type="ARBA" id="ARBA00012925"/>
    </source>
</evidence>
<evidence type="ECO:0000256" key="4">
    <source>
        <dbReference type="ARBA" id="ARBA00022833"/>
    </source>
</evidence>
<comment type="catalytic activity">
    <reaction evidence="5">
        <text>hydrogencarbonate + H(+) = CO2 + H2O</text>
        <dbReference type="Rhea" id="RHEA:10748"/>
        <dbReference type="ChEBI" id="CHEBI:15377"/>
        <dbReference type="ChEBI" id="CHEBI:15378"/>
        <dbReference type="ChEBI" id="CHEBI:16526"/>
        <dbReference type="ChEBI" id="CHEBI:17544"/>
        <dbReference type="EC" id="4.2.1.1"/>
    </reaction>
</comment>
<dbReference type="Pfam" id="PF00484">
    <property type="entry name" value="Pro_CA"/>
    <property type="match status" value="1"/>
</dbReference>
<reference evidence="7 8" key="1">
    <citation type="submission" date="2016-09" db="EMBL/GenBank/DDBJ databases">
        <authorList>
            <person name="Capua I."/>
            <person name="De Benedictis P."/>
            <person name="Joannis T."/>
            <person name="Lombin L.H."/>
            <person name="Cattoli G."/>
        </authorList>
    </citation>
    <scope>NUCLEOTIDE SEQUENCE [LARGE SCALE GENOMIC DNA]</scope>
    <source>
        <strain evidence="7 8">GluBS11</strain>
    </source>
</reference>
<keyword evidence="8" id="KW-1185">Reference proteome</keyword>
<gene>
    <name evidence="7" type="ORF">SAMN05421730_1005101</name>
</gene>
<dbReference type="EC" id="4.2.1.1" evidence="2"/>
<dbReference type="GO" id="GO:0004089">
    <property type="term" value="F:carbonate dehydratase activity"/>
    <property type="evidence" value="ECO:0007669"/>
    <property type="project" value="UniProtKB-EC"/>
</dbReference>
<evidence type="ECO:0000313" key="8">
    <source>
        <dbReference type="Proteomes" id="UP000199315"/>
    </source>
</evidence>
<evidence type="ECO:0000256" key="3">
    <source>
        <dbReference type="ARBA" id="ARBA00022723"/>
    </source>
</evidence>
<organism evidence="7 8">
    <name type="scientific">Anaerobium acetethylicum</name>
    <dbReference type="NCBI Taxonomy" id="1619234"/>
    <lineage>
        <taxon>Bacteria</taxon>
        <taxon>Bacillati</taxon>
        <taxon>Bacillota</taxon>
        <taxon>Clostridia</taxon>
        <taxon>Lachnospirales</taxon>
        <taxon>Lachnospiraceae</taxon>
        <taxon>Anaerobium</taxon>
    </lineage>
</organism>
<dbReference type="SUPFAM" id="SSF53056">
    <property type="entry name" value="beta-carbonic anhydrase, cab"/>
    <property type="match status" value="1"/>
</dbReference>
<accession>A0A1D3TS13</accession>
<feature type="binding site" evidence="6">
    <location>
        <position position="40"/>
    </location>
    <ligand>
        <name>Zn(2+)</name>
        <dbReference type="ChEBI" id="CHEBI:29105"/>
    </ligand>
</feature>
<evidence type="ECO:0000256" key="1">
    <source>
        <dbReference type="ARBA" id="ARBA00006217"/>
    </source>
</evidence>
<dbReference type="Gene3D" id="3.40.1050.10">
    <property type="entry name" value="Carbonic anhydrase"/>
    <property type="match status" value="1"/>
</dbReference>
<dbReference type="STRING" id="1619234.SAMN05421730_1005101"/>
<evidence type="ECO:0000256" key="5">
    <source>
        <dbReference type="ARBA" id="ARBA00048348"/>
    </source>
</evidence>
<feature type="binding site" evidence="6">
    <location>
        <position position="38"/>
    </location>
    <ligand>
        <name>Zn(2+)</name>
        <dbReference type="ChEBI" id="CHEBI:29105"/>
    </ligand>
</feature>
<evidence type="ECO:0000313" key="7">
    <source>
        <dbReference type="EMBL" id="SCP96580.1"/>
    </source>
</evidence>
<sequence length="188" mass="21039">MSKLQEILDHNRVFVEDKKYCKYITSKEPNKKMVILSCMDTRLTELLPKAMNIRNGDVKLIKNAGATIMHPFGSIMRSIVVAVYEFQADEVFVVGHHGCGMSSINTDEILKKATARGITPEVMDTLGNAGIDIKKWLHGFDSVEESVRESVELIKRHPMIPGDIRVHGLIMDPQTGGLEVIIDGYEND</sequence>
<protein>
    <recommendedName>
        <fullName evidence="2">carbonic anhydrase</fullName>
        <ecNumber evidence="2">4.2.1.1</ecNumber>
    </recommendedName>
</protein>
<dbReference type="SMART" id="SM00947">
    <property type="entry name" value="Pro_CA"/>
    <property type="match status" value="1"/>
</dbReference>
<keyword evidence="3 6" id="KW-0479">Metal-binding</keyword>
<dbReference type="InterPro" id="IPR036874">
    <property type="entry name" value="Carbonic_anhydrase_sf"/>
</dbReference>
<comment type="cofactor">
    <cofactor evidence="6">
        <name>Zn(2+)</name>
        <dbReference type="ChEBI" id="CHEBI:29105"/>
    </cofactor>
    <text evidence="6">Binds 1 zinc ion per subunit.</text>
</comment>
<dbReference type="OrthoDB" id="9792260at2"/>
<dbReference type="InterPro" id="IPR001765">
    <property type="entry name" value="Carbonic_anhydrase"/>
</dbReference>
<evidence type="ECO:0000256" key="6">
    <source>
        <dbReference type="PIRSR" id="PIRSR601765-1"/>
    </source>
</evidence>
<dbReference type="EMBL" id="FMKA01000005">
    <property type="protein sequence ID" value="SCP96580.1"/>
    <property type="molecule type" value="Genomic_DNA"/>
</dbReference>
<dbReference type="CDD" id="cd03379">
    <property type="entry name" value="beta_CA_cladeD"/>
    <property type="match status" value="1"/>
</dbReference>
<proteinExistence type="inferred from homology"/>
<feature type="binding site" evidence="6">
    <location>
        <position position="99"/>
    </location>
    <ligand>
        <name>Zn(2+)</name>
        <dbReference type="ChEBI" id="CHEBI:29105"/>
    </ligand>
</feature>
<dbReference type="PANTHER" id="PTHR43175:SF3">
    <property type="entry name" value="CARBON DISULFIDE HYDROLASE"/>
    <property type="match status" value="1"/>
</dbReference>
<dbReference type="Proteomes" id="UP000199315">
    <property type="component" value="Unassembled WGS sequence"/>
</dbReference>
<dbReference type="RefSeq" id="WP_091231931.1">
    <property type="nucleotide sequence ID" value="NZ_FMKA01000005.1"/>
</dbReference>
<feature type="binding site" evidence="6">
    <location>
        <position position="96"/>
    </location>
    <ligand>
        <name>Zn(2+)</name>
        <dbReference type="ChEBI" id="CHEBI:29105"/>
    </ligand>
</feature>
<keyword evidence="4 6" id="KW-0862">Zinc</keyword>
<dbReference type="PANTHER" id="PTHR43175">
    <property type="entry name" value="CARBONIC ANHYDRASE"/>
    <property type="match status" value="1"/>
</dbReference>